<proteinExistence type="predicted"/>
<dbReference type="Proteomes" id="UP000321291">
    <property type="component" value="Chromosome"/>
</dbReference>
<dbReference type="RefSeq" id="WP_146780486.1">
    <property type="nucleotide sequence ID" value="NZ_CP042434.1"/>
</dbReference>
<evidence type="ECO:0000313" key="3">
    <source>
        <dbReference type="Proteomes" id="UP000321291"/>
    </source>
</evidence>
<sequence>MQNNSDNIYDSLGLPLTAKWTEVKQRYDASLDNTEQMKKQADKEQIREIEKKQSHLKKLFTVFSNKVSAENGRMFQTRQALKSVGLSDTADWDTVQKRENEWPRTSSNDHNPNTDWDTLHRNRDLLLRDPKRKNHTILTAASALAGAGISLAAYHYLSNSDSDGKSLEDLSFEGDPHAESSEDIQSSTDLLEAHTQQLSDPVIHQDELDAYVTENSHLDGEMMSLLGLAPSPELTLTVDFKMQVLSALAKSI</sequence>
<reference evidence="2 3" key="1">
    <citation type="journal article" date="2017" name="Int. J. Syst. Evol. Microbiol.">
        <title>Arachidicoccus ginsenosidivorans sp. nov., with ginsenoside-converting activity isolated from ginseng cultivating soil.</title>
        <authorList>
            <person name="Siddiqi M.Z."/>
            <person name="Aslam Z."/>
            <person name="Im W.T."/>
        </authorList>
    </citation>
    <scope>NUCLEOTIDE SEQUENCE [LARGE SCALE GENOMIC DNA]</scope>
    <source>
        <strain evidence="2 3">Gsoil 809</strain>
    </source>
</reference>
<feature type="compositionally biased region" description="Basic and acidic residues" evidence="1">
    <location>
        <begin position="167"/>
        <end position="180"/>
    </location>
</feature>
<keyword evidence="3" id="KW-1185">Reference proteome</keyword>
<dbReference type="KEGG" id="agi:FSB73_05490"/>
<dbReference type="EMBL" id="CP042434">
    <property type="protein sequence ID" value="QEC71212.1"/>
    <property type="molecule type" value="Genomic_DNA"/>
</dbReference>
<evidence type="ECO:0000313" key="2">
    <source>
        <dbReference type="EMBL" id="QEC71212.1"/>
    </source>
</evidence>
<feature type="region of interest" description="Disordered" evidence="1">
    <location>
        <begin position="167"/>
        <end position="187"/>
    </location>
</feature>
<name>A0A5B8VJS2_9BACT</name>
<organism evidence="2 3">
    <name type="scientific">Arachidicoccus ginsenosidivorans</name>
    <dbReference type="NCBI Taxonomy" id="496057"/>
    <lineage>
        <taxon>Bacteria</taxon>
        <taxon>Pseudomonadati</taxon>
        <taxon>Bacteroidota</taxon>
        <taxon>Chitinophagia</taxon>
        <taxon>Chitinophagales</taxon>
        <taxon>Chitinophagaceae</taxon>
        <taxon>Arachidicoccus</taxon>
    </lineage>
</organism>
<dbReference type="AlphaFoldDB" id="A0A5B8VJS2"/>
<protein>
    <submittedName>
        <fullName evidence="2">Uncharacterized protein</fullName>
    </submittedName>
</protein>
<gene>
    <name evidence="2" type="ORF">FSB73_05490</name>
</gene>
<evidence type="ECO:0000256" key="1">
    <source>
        <dbReference type="SAM" id="MobiDB-lite"/>
    </source>
</evidence>
<accession>A0A5B8VJS2</accession>